<dbReference type="Ensembl" id="ENSGACT00000055062.1">
    <property type="protein sequence ID" value="ENSGACP00000044505.1"/>
    <property type="gene ID" value="ENSGACG00000034196.1"/>
</dbReference>
<feature type="transmembrane region" description="Helical" evidence="6">
    <location>
        <begin position="125"/>
        <end position="145"/>
    </location>
</feature>
<name>A0AAQ4Q083_GASAC</name>
<dbReference type="PANTHER" id="PTHR28622">
    <property type="entry name" value="SMALL INTEGRAL MEMBRANE PROTEIN 7"/>
    <property type="match status" value="1"/>
</dbReference>
<dbReference type="Proteomes" id="UP000007635">
    <property type="component" value="Chromosome VIII"/>
</dbReference>
<reference evidence="7 8" key="1">
    <citation type="journal article" date="2021" name="G3 (Bethesda)">
        <title>Improved contiguity of the threespine stickleback genome using long-read sequencing.</title>
        <authorList>
            <person name="Nath S."/>
            <person name="Shaw D.E."/>
            <person name="White M.A."/>
        </authorList>
    </citation>
    <scope>NUCLEOTIDE SEQUENCE [LARGE SCALE GENOMIC DNA]</scope>
    <source>
        <strain evidence="7 8">Lake Benthic</strain>
    </source>
</reference>
<evidence type="ECO:0000313" key="8">
    <source>
        <dbReference type="Proteomes" id="UP000007635"/>
    </source>
</evidence>
<reference evidence="7" key="2">
    <citation type="submission" date="2025-08" db="UniProtKB">
        <authorList>
            <consortium name="Ensembl"/>
        </authorList>
    </citation>
    <scope>IDENTIFICATION</scope>
</reference>
<dbReference type="GO" id="GO:0016020">
    <property type="term" value="C:membrane"/>
    <property type="evidence" value="ECO:0007669"/>
    <property type="project" value="UniProtKB-SubCell"/>
</dbReference>
<organism evidence="7 8">
    <name type="scientific">Gasterosteus aculeatus aculeatus</name>
    <name type="common">three-spined stickleback</name>
    <dbReference type="NCBI Taxonomy" id="481459"/>
    <lineage>
        <taxon>Eukaryota</taxon>
        <taxon>Metazoa</taxon>
        <taxon>Chordata</taxon>
        <taxon>Craniata</taxon>
        <taxon>Vertebrata</taxon>
        <taxon>Euteleostomi</taxon>
        <taxon>Actinopterygii</taxon>
        <taxon>Neopterygii</taxon>
        <taxon>Teleostei</taxon>
        <taxon>Neoteleostei</taxon>
        <taxon>Acanthomorphata</taxon>
        <taxon>Eupercaria</taxon>
        <taxon>Perciformes</taxon>
        <taxon>Cottioidei</taxon>
        <taxon>Gasterosteales</taxon>
        <taxon>Gasterosteidae</taxon>
        <taxon>Gasterosteus</taxon>
    </lineage>
</organism>
<evidence type="ECO:0000256" key="3">
    <source>
        <dbReference type="ARBA" id="ARBA00022692"/>
    </source>
</evidence>
<dbReference type="GeneTree" id="ENSGT00390000014626"/>
<keyword evidence="4 6" id="KW-1133">Transmembrane helix</keyword>
<dbReference type="AlphaFoldDB" id="A0AAQ4Q083"/>
<proteinExistence type="inferred from homology"/>
<keyword evidence="8" id="KW-1185">Reference proteome</keyword>
<comment type="similarity">
    <text evidence="2">Belongs to the SMIM7 family.</text>
</comment>
<evidence type="ECO:0000256" key="5">
    <source>
        <dbReference type="ARBA" id="ARBA00023136"/>
    </source>
</evidence>
<evidence type="ECO:0000313" key="7">
    <source>
        <dbReference type="Ensembl" id="ENSGACP00000044505.1"/>
    </source>
</evidence>
<dbReference type="PANTHER" id="PTHR28622:SF1">
    <property type="entry name" value="SMALL INTEGRAL MEMBRANE PROTEIN 7"/>
    <property type="match status" value="1"/>
</dbReference>
<evidence type="ECO:0000256" key="4">
    <source>
        <dbReference type="ARBA" id="ARBA00022989"/>
    </source>
</evidence>
<sequence>MQRQATNASVRTECPSSLLMKISHNPDRTLHRGCSGHLVMPTPVYILADDAGMWWDWRWCSAETCISKQPPNCIYLSLLKMTLLVNAGAVLNFKLKGKESQGFGDESRSPTTGDNIREFLLSLRYFRIFIALWNIFIMFCMVILFGS</sequence>
<evidence type="ECO:0000256" key="6">
    <source>
        <dbReference type="SAM" id="Phobius"/>
    </source>
</evidence>
<keyword evidence="5 6" id="KW-0472">Membrane</keyword>
<dbReference type="InterPro" id="IPR037659">
    <property type="entry name" value="SMIM7"/>
</dbReference>
<reference evidence="7" key="3">
    <citation type="submission" date="2025-09" db="UniProtKB">
        <authorList>
            <consortium name="Ensembl"/>
        </authorList>
    </citation>
    <scope>IDENTIFICATION</scope>
</reference>
<accession>A0AAQ4Q083</accession>
<comment type="subcellular location">
    <subcellularLocation>
        <location evidence="1">Membrane</location>
        <topology evidence="1">Single-pass membrane protein</topology>
    </subcellularLocation>
</comment>
<protein>
    <submittedName>
        <fullName evidence="7">Small integral membrane protein 7</fullName>
    </submittedName>
</protein>
<keyword evidence="3 6" id="KW-0812">Transmembrane</keyword>
<evidence type="ECO:0000256" key="2">
    <source>
        <dbReference type="ARBA" id="ARBA00008578"/>
    </source>
</evidence>
<evidence type="ECO:0000256" key="1">
    <source>
        <dbReference type="ARBA" id="ARBA00004167"/>
    </source>
</evidence>